<sequence>MTEKLTGNERFNAEAASWDSNPSVHEASTLALKSILEHLPDIKTPNSFDVLEIGCGTGLLSFNIAPYVRSLTAVDPAQGMINAFNAKLAAKPHVRNILPVCAELSDPYDGRIRLDPLNRDLVQNLPSRRFDLILSHLVLHHIPSLEDTFKMMYGCLKKGGRVALTDFEDFGSEARRFHPEAKIEGVQRHGIRRAAVKELLEMAGFRDVKVETAFEMEKWVEEYPGAGVVKGEGGIKMRFPFLICMGVKDRDD</sequence>
<evidence type="ECO:0000313" key="2">
    <source>
        <dbReference type="EMBL" id="PMD12569.1"/>
    </source>
</evidence>
<dbReference type="OrthoDB" id="10017101at2759"/>
<accession>A0A2J6PF12</accession>
<dbReference type="SUPFAM" id="SSF53335">
    <property type="entry name" value="S-adenosyl-L-methionine-dependent methyltransferases"/>
    <property type="match status" value="1"/>
</dbReference>
<keyword evidence="3" id="KW-1185">Reference proteome</keyword>
<evidence type="ECO:0000313" key="3">
    <source>
        <dbReference type="Proteomes" id="UP000235672"/>
    </source>
</evidence>
<dbReference type="Pfam" id="PF13489">
    <property type="entry name" value="Methyltransf_23"/>
    <property type="match status" value="1"/>
</dbReference>
<dbReference type="Proteomes" id="UP000235672">
    <property type="component" value="Unassembled WGS sequence"/>
</dbReference>
<dbReference type="EMBL" id="KZ613547">
    <property type="protein sequence ID" value="PMD12569.1"/>
    <property type="molecule type" value="Genomic_DNA"/>
</dbReference>
<keyword evidence="2" id="KW-0489">Methyltransferase</keyword>
<dbReference type="CDD" id="cd02440">
    <property type="entry name" value="AdoMet_MTases"/>
    <property type="match status" value="1"/>
</dbReference>
<evidence type="ECO:0000256" key="1">
    <source>
        <dbReference type="ARBA" id="ARBA00022679"/>
    </source>
</evidence>
<dbReference type="PANTHER" id="PTHR43861">
    <property type="entry name" value="TRANS-ACONITATE 2-METHYLTRANSFERASE-RELATED"/>
    <property type="match status" value="1"/>
</dbReference>
<dbReference type="GO" id="GO:0032259">
    <property type="term" value="P:methylation"/>
    <property type="evidence" value="ECO:0007669"/>
    <property type="project" value="UniProtKB-KW"/>
</dbReference>
<dbReference type="AlphaFoldDB" id="A0A2J6PF12"/>
<organism evidence="2 3">
    <name type="scientific">Hyaloscypha hepaticicola</name>
    <dbReference type="NCBI Taxonomy" id="2082293"/>
    <lineage>
        <taxon>Eukaryota</taxon>
        <taxon>Fungi</taxon>
        <taxon>Dikarya</taxon>
        <taxon>Ascomycota</taxon>
        <taxon>Pezizomycotina</taxon>
        <taxon>Leotiomycetes</taxon>
        <taxon>Helotiales</taxon>
        <taxon>Hyaloscyphaceae</taxon>
        <taxon>Hyaloscypha</taxon>
    </lineage>
</organism>
<dbReference type="STRING" id="1745343.A0A2J6PF12"/>
<name>A0A2J6PF12_9HELO</name>
<dbReference type="GO" id="GO:0008168">
    <property type="term" value="F:methyltransferase activity"/>
    <property type="evidence" value="ECO:0007669"/>
    <property type="project" value="UniProtKB-KW"/>
</dbReference>
<dbReference type="Gene3D" id="3.40.50.150">
    <property type="entry name" value="Vaccinia Virus protein VP39"/>
    <property type="match status" value="1"/>
</dbReference>
<reference evidence="2 3" key="1">
    <citation type="submission" date="2016-05" db="EMBL/GenBank/DDBJ databases">
        <title>A degradative enzymes factory behind the ericoid mycorrhizal symbiosis.</title>
        <authorList>
            <consortium name="DOE Joint Genome Institute"/>
            <person name="Martino E."/>
            <person name="Morin E."/>
            <person name="Grelet G."/>
            <person name="Kuo A."/>
            <person name="Kohler A."/>
            <person name="Daghino S."/>
            <person name="Barry K."/>
            <person name="Choi C."/>
            <person name="Cichocki N."/>
            <person name="Clum A."/>
            <person name="Copeland A."/>
            <person name="Hainaut M."/>
            <person name="Haridas S."/>
            <person name="Labutti K."/>
            <person name="Lindquist E."/>
            <person name="Lipzen A."/>
            <person name="Khouja H.-R."/>
            <person name="Murat C."/>
            <person name="Ohm R."/>
            <person name="Olson A."/>
            <person name="Spatafora J."/>
            <person name="Veneault-Fourrey C."/>
            <person name="Henrissat B."/>
            <person name="Grigoriev I."/>
            <person name="Martin F."/>
            <person name="Perotto S."/>
        </authorList>
    </citation>
    <scope>NUCLEOTIDE SEQUENCE [LARGE SCALE GENOMIC DNA]</scope>
    <source>
        <strain evidence="2 3">UAMH 7357</strain>
    </source>
</reference>
<keyword evidence="1 2" id="KW-0808">Transferase</keyword>
<dbReference type="InterPro" id="IPR029063">
    <property type="entry name" value="SAM-dependent_MTases_sf"/>
</dbReference>
<gene>
    <name evidence="2" type="ORF">NA56DRAFT_638876</name>
</gene>
<protein>
    <submittedName>
        <fullName evidence="2">S-adenosyl-L-methionine-dependent methyltransferase</fullName>
    </submittedName>
</protein>
<proteinExistence type="predicted"/>
<dbReference type="PANTHER" id="PTHR43861:SF3">
    <property type="entry name" value="PUTATIVE (AFU_ORTHOLOGUE AFUA_2G14390)-RELATED"/>
    <property type="match status" value="1"/>
</dbReference>